<protein>
    <submittedName>
        <fullName evidence="6">DeoR/GlpR transcriptional regulator</fullName>
    </submittedName>
</protein>
<dbReference type="PANTHER" id="PTHR30363:SF4">
    <property type="entry name" value="GLYCEROL-3-PHOSPHATE REGULON REPRESSOR"/>
    <property type="match status" value="1"/>
</dbReference>
<evidence type="ECO:0000259" key="5">
    <source>
        <dbReference type="PROSITE" id="PS51000"/>
    </source>
</evidence>
<dbReference type="EMBL" id="JACFXV010000048">
    <property type="protein sequence ID" value="MBA5777187.1"/>
    <property type="molecule type" value="Genomic_DNA"/>
</dbReference>
<evidence type="ECO:0000313" key="7">
    <source>
        <dbReference type="Proteomes" id="UP000541109"/>
    </source>
</evidence>
<evidence type="ECO:0000256" key="3">
    <source>
        <dbReference type="ARBA" id="ARBA00023125"/>
    </source>
</evidence>
<dbReference type="Proteomes" id="UP000541109">
    <property type="component" value="Unassembled WGS sequence"/>
</dbReference>
<evidence type="ECO:0000256" key="2">
    <source>
        <dbReference type="ARBA" id="ARBA00023015"/>
    </source>
</evidence>
<dbReference type="InterPro" id="IPR037171">
    <property type="entry name" value="NagB/RpiA_transferase-like"/>
</dbReference>
<gene>
    <name evidence="6" type="ORF">H2509_08615</name>
</gene>
<reference evidence="6 7" key="1">
    <citation type="submission" date="2020-07" db="EMBL/GenBank/DDBJ databases">
        <title>Stappia sp., F7233, whole genome shotgun sequencing project.</title>
        <authorList>
            <person name="Jiang S."/>
            <person name="Liu Z.W."/>
            <person name="Du Z.J."/>
        </authorList>
    </citation>
    <scope>NUCLEOTIDE SEQUENCE [LARGE SCALE GENOMIC DNA]</scope>
    <source>
        <strain evidence="6 7">F7233</strain>
    </source>
</reference>
<dbReference type="PROSITE" id="PS00894">
    <property type="entry name" value="HTH_DEOR_1"/>
    <property type="match status" value="1"/>
</dbReference>
<dbReference type="SUPFAM" id="SSF100950">
    <property type="entry name" value="NagB/RpiA/CoA transferase-like"/>
    <property type="match status" value="1"/>
</dbReference>
<dbReference type="InterPro" id="IPR014036">
    <property type="entry name" value="DeoR-like_C"/>
</dbReference>
<keyword evidence="3" id="KW-0238">DNA-binding</keyword>
<dbReference type="Gene3D" id="1.10.10.10">
    <property type="entry name" value="Winged helix-like DNA-binding domain superfamily/Winged helix DNA-binding domain"/>
    <property type="match status" value="1"/>
</dbReference>
<dbReference type="Pfam" id="PF00455">
    <property type="entry name" value="DeoRC"/>
    <property type="match status" value="1"/>
</dbReference>
<evidence type="ECO:0000256" key="4">
    <source>
        <dbReference type="ARBA" id="ARBA00023163"/>
    </source>
</evidence>
<keyword evidence="2" id="KW-0805">Transcription regulation</keyword>
<dbReference type="PRINTS" id="PR00037">
    <property type="entry name" value="HTHLACR"/>
</dbReference>
<dbReference type="InterPro" id="IPR036390">
    <property type="entry name" value="WH_DNA-bd_sf"/>
</dbReference>
<dbReference type="InterPro" id="IPR050313">
    <property type="entry name" value="Carb_Metab_HTH_regulators"/>
</dbReference>
<keyword evidence="7" id="KW-1185">Reference proteome</keyword>
<dbReference type="Pfam" id="PF08220">
    <property type="entry name" value="HTH_DeoR"/>
    <property type="match status" value="1"/>
</dbReference>
<evidence type="ECO:0000256" key="1">
    <source>
        <dbReference type="ARBA" id="ARBA00022491"/>
    </source>
</evidence>
<sequence length="257" mass="27995">MLNGMEISARQAEIAEIVQANGFLSVDELAARFGVTTQTIRRDVNRLCEVGILRRTHGGVEPPPVPDNIEYRTRQILNAQAKRRIASSVAEEVPFGASLAFSIGTTPEIVMQALLKHEGLRIYTNNLNVAMAASSNTGFDVTIVGGRIRPGDRDILGPATQAFFGGYKFDIGIFGVAGVDEDGTLLDFHEEEVLSRQAILENSRRSFLVLDHSKFGRTAHVRGGHIGDVSHVFCDRPPPPAISRMLARTGVQTTICE</sequence>
<dbReference type="InterPro" id="IPR036388">
    <property type="entry name" value="WH-like_DNA-bd_sf"/>
</dbReference>
<dbReference type="PANTHER" id="PTHR30363">
    <property type="entry name" value="HTH-TYPE TRANSCRIPTIONAL REGULATOR SRLR-RELATED"/>
    <property type="match status" value="1"/>
</dbReference>
<keyword evidence="4" id="KW-0804">Transcription</keyword>
<keyword evidence="1" id="KW-0678">Repressor</keyword>
<dbReference type="PROSITE" id="PS51000">
    <property type="entry name" value="HTH_DEOR_2"/>
    <property type="match status" value="1"/>
</dbReference>
<dbReference type="InterPro" id="IPR018356">
    <property type="entry name" value="Tscrpt_reg_HTH_DeoR_CS"/>
</dbReference>
<name>A0A839AEF1_9HYPH</name>
<dbReference type="InterPro" id="IPR001034">
    <property type="entry name" value="DeoR_HTH"/>
</dbReference>
<feature type="domain" description="HTH deoR-type" evidence="5">
    <location>
        <begin position="7"/>
        <end position="62"/>
    </location>
</feature>
<dbReference type="SUPFAM" id="SSF46785">
    <property type="entry name" value="Winged helix' DNA-binding domain"/>
    <property type="match status" value="1"/>
</dbReference>
<dbReference type="SMART" id="SM00420">
    <property type="entry name" value="HTH_DEOR"/>
    <property type="match status" value="1"/>
</dbReference>
<dbReference type="SMART" id="SM01134">
    <property type="entry name" value="DeoRC"/>
    <property type="match status" value="1"/>
</dbReference>
<dbReference type="Gene3D" id="3.30.750.70">
    <property type="entry name" value="4-hydroxybutyrate coenzyme like domains"/>
    <property type="match status" value="1"/>
</dbReference>
<comment type="caution">
    <text evidence="6">The sequence shown here is derived from an EMBL/GenBank/DDBJ whole genome shotgun (WGS) entry which is preliminary data.</text>
</comment>
<accession>A0A839AEF1</accession>
<dbReference type="GO" id="GO:0003677">
    <property type="term" value="F:DNA binding"/>
    <property type="evidence" value="ECO:0007669"/>
    <property type="project" value="UniProtKB-KW"/>
</dbReference>
<dbReference type="GO" id="GO:0003700">
    <property type="term" value="F:DNA-binding transcription factor activity"/>
    <property type="evidence" value="ECO:0007669"/>
    <property type="project" value="InterPro"/>
</dbReference>
<proteinExistence type="predicted"/>
<dbReference type="AlphaFoldDB" id="A0A839AEF1"/>
<organism evidence="6 7">
    <name type="scientific">Stappia albiluteola</name>
    <dbReference type="NCBI Taxonomy" id="2758565"/>
    <lineage>
        <taxon>Bacteria</taxon>
        <taxon>Pseudomonadati</taxon>
        <taxon>Pseudomonadota</taxon>
        <taxon>Alphaproteobacteria</taxon>
        <taxon>Hyphomicrobiales</taxon>
        <taxon>Stappiaceae</taxon>
        <taxon>Stappia</taxon>
    </lineage>
</organism>
<evidence type="ECO:0000313" key="6">
    <source>
        <dbReference type="EMBL" id="MBA5777187.1"/>
    </source>
</evidence>
<dbReference type="RefSeq" id="WP_182164344.1">
    <property type="nucleotide sequence ID" value="NZ_JACFXV010000048.1"/>
</dbReference>